<accession>A0A0D0JNX8</accession>
<protein>
    <recommendedName>
        <fullName evidence="3">Lysis protein</fullName>
    </recommendedName>
</protein>
<dbReference type="RefSeq" id="WP_042555512.1">
    <property type="nucleotide sequence ID" value="NZ_JXQW01000061.1"/>
</dbReference>
<evidence type="ECO:0000313" key="2">
    <source>
        <dbReference type="Proteomes" id="UP000032068"/>
    </source>
</evidence>
<dbReference type="Pfam" id="PF03245">
    <property type="entry name" value="Phage_lysis"/>
    <property type="match status" value="1"/>
</dbReference>
<name>A0A0D0JNX8_9PSED</name>
<dbReference type="EMBL" id="JXQW01000061">
    <property type="protein sequence ID" value="KIP97038.1"/>
    <property type="molecule type" value="Genomic_DNA"/>
</dbReference>
<evidence type="ECO:0000313" key="1">
    <source>
        <dbReference type="EMBL" id="KIP97038.1"/>
    </source>
</evidence>
<dbReference type="AlphaFoldDB" id="A0A0D0JNX8"/>
<dbReference type="Proteomes" id="UP000032068">
    <property type="component" value="Unassembled WGS sequence"/>
</dbReference>
<dbReference type="GO" id="GO:0044659">
    <property type="term" value="P:viral release from host cell by cytolysis"/>
    <property type="evidence" value="ECO:0007669"/>
    <property type="project" value="InterPro"/>
</dbReference>
<comment type="caution">
    <text evidence="1">The sequence shown here is derived from an EMBL/GenBank/DDBJ whole genome shotgun (WGS) entry which is preliminary data.</text>
</comment>
<reference evidence="1 2" key="1">
    <citation type="submission" date="2014-12" db="EMBL/GenBank/DDBJ databases">
        <title>16Stimator: statistical estimation of ribosomal gene copy numbers from draft genome assemblies.</title>
        <authorList>
            <person name="Perisin M.A."/>
            <person name="Vetter M."/>
            <person name="Gilbert J.A."/>
            <person name="Bergelson J."/>
        </authorList>
    </citation>
    <scope>NUCLEOTIDE SEQUENCE [LARGE SCALE GENOMIC DNA]</scope>
    <source>
        <strain evidence="1 2">MEJ086</strain>
    </source>
</reference>
<sequence>MTGFPRYLVAFLVLALLAVLWRLDNVSADRDTAVATAKTQTAAVDSLRETLRLGRELLTELEQLDTTNTQELNHALDQNKQLRADVAAGRQRLRLAATCAAPATVHADPGAAGVADARAAELTADARQDYFTLRDQLALTRQMLIGLQAYVRNVLPRQPNPL</sequence>
<gene>
    <name evidence="1" type="ORF">RU08_19480</name>
</gene>
<evidence type="ECO:0008006" key="3">
    <source>
        <dbReference type="Google" id="ProtNLM"/>
    </source>
</evidence>
<organism evidence="1 2">
    <name type="scientific">Pseudomonas fulva</name>
    <dbReference type="NCBI Taxonomy" id="47880"/>
    <lineage>
        <taxon>Bacteria</taxon>
        <taxon>Pseudomonadati</taxon>
        <taxon>Pseudomonadota</taxon>
        <taxon>Gammaproteobacteria</taxon>
        <taxon>Pseudomonadales</taxon>
        <taxon>Pseudomonadaceae</taxon>
        <taxon>Pseudomonas</taxon>
    </lineage>
</organism>
<proteinExistence type="predicted"/>
<dbReference type="OrthoDB" id="6466046at2"/>
<dbReference type="InterPro" id="IPR004929">
    <property type="entry name" value="I-spanin"/>
</dbReference>